<name>A0ABX5K6W0_9BURK</name>
<dbReference type="Proteomes" id="UP000245712">
    <property type="component" value="Unassembled WGS sequence"/>
</dbReference>
<sequence>MNRLHHFIFIGSNAYLEFTFVPWLNKSVYRRTVDLKNVCLQ</sequence>
<keyword evidence="2" id="KW-1185">Reference proteome</keyword>
<protein>
    <submittedName>
        <fullName evidence="1">Uncharacterized protein</fullName>
    </submittedName>
</protein>
<gene>
    <name evidence="1" type="ORF">C7402_14269</name>
</gene>
<reference evidence="1 2" key="1">
    <citation type="submission" date="2018-05" db="EMBL/GenBank/DDBJ databases">
        <title>Genomic Encyclopedia of Type Strains, Phase IV (KMG-V): Genome sequencing to study the core and pangenomes of soil and plant-associated prokaryotes.</title>
        <authorList>
            <person name="Whitman W."/>
        </authorList>
    </citation>
    <scope>NUCLEOTIDE SEQUENCE [LARGE SCALE GENOMIC DNA]</scope>
    <source>
        <strain evidence="1 2">SCZa-39</strain>
    </source>
</reference>
<organism evidence="1 2">
    <name type="scientific">Paraburkholderia unamae</name>
    <dbReference type="NCBI Taxonomy" id="219649"/>
    <lineage>
        <taxon>Bacteria</taxon>
        <taxon>Pseudomonadati</taxon>
        <taxon>Pseudomonadota</taxon>
        <taxon>Betaproteobacteria</taxon>
        <taxon>Burkholderiales</taxon>
        <taxon>Burkholderiaceae</taxon>
        <taxon>Paraburkholderia</taxon>
    </lineage>
</organism>
<comment type="caution">
    <text evidence="1">The sequence shown here is derived from an EMBL/GenBank/DDBJ whole genome shotgun (WGS) entry which is preliminary data.</text>
</comment>
<evidence type="ECO:0000313" key="2">
    <source>
        <dbReference type="Proteomes" id="UP000245712"/>
    </source>
</evidence>
<proteinExistence type="predicted"/>
<dbReference type="EMBL" id="QEOB01000042">
    <property type="protein sequence ID" value="PVX61276.1"/>
    <property type="molecule type" value="Genomic_DNA"/>
</dbReference>
<evidence type="ECO:0000313" key="1">
    <source>
        <dbReference type="EMBL" id="PVX61276.1"/>
    </source>
</evidence>
<accession>A0ABX5K6W0</accession>